<proteinExistence type="predicted"/>
<reference evidence="1" key="1">
    <citation type="submission" date="2020-06" db="EMBL/GenBank/DDBJ databases">
        <authorList>
            <person name="Li T."/>
            <person name="Hu X."/>
            <person name="Zhang T."/>
            <person name="Song X."/>
            <person name="Zhang H."/>
            <person name="Dai N."/>
            <person name="Sheng W."/>
            <person name="Hou X."/>
            <person name="Wei L."/>
        </authorList>
    </citation>
    <scope>NUCLEOTIDE SEQUENCE</scope>
    <source>
        <strain evidence="1">G01</strain>
        <tissue evidence="1">Leaf</tissue>
    </source>
</reference>
<comment type="caution">
    <text evidence="1">The sequence shown here is derived from an EMBL/GenBank/DDBJ whole genome shotgun (WGS) entry which is preliminary data.</text>
</comment>
<dbReference type="EMBL" id="JACGWK010001712">
    <property type="protein sequence ID" value="KAL0283590.1"/>
    <property type="molecule type" value="Genomic_DNA"/>
</dbReference>
<gene>
    <name evidence="1" type="ORF">Sangu_2881100</name>
</gene>
<dbReference type="AlphaFoldDB" id="A0AAW2IN50"/>
<organism evidence="1">
    <name type="scientific">Sesamum angustifolium</name>
    <dbReference type="NCBI Taxonomy" id="2727405"/>
    <lineage>
        <taxon>Eukaryota</taxon>
        <taxon>Viridiplantae</taxon>
        <taxon>Streptophyta</taxon>
        <taxon>Embryophyta</taxon>
        <taxon>Tracheophyta</taxon>
        <taxon>Spermatophyta</taxon>
        <taxon>Magnoliopsida</taxon>
        <taxon>eudicotyledons</taxon>
        <taxon>Gunneridae</taxon>
        <taxon>Pentapetalae</taxon>
        <taxon>asterids</taxon>
        <taxon>lamiids</taxon>
        <taxon>Lamiales</taxon>
        <taxon>Pedaliaceae</taxon>
        <taxon>Sesamum</taxon>
    </lineage>
</organism>
<protein>
    <submittedName>
        <fullName evidence="1">Uncharacterized protein</fullName>
    </submittedName>
</protein>
<accession>A0AAW2IN50</accession>
<name>A0AAW2IN50_9LAMI</name>
<sequence length="62" mass="6949">MAYGRFALLLVETAPFPGARTWRRHRRSPAAGPGLPMTGGGCWSSSRGYFLHGKRIWCVFPR</sequence>
<evidence type="ECO:0000313" key="1">
    <source>
        <dbReference type="EMBL" id="KAL0283590.1"/>
    </source>
</evidence>
<reference evidence="1" key="2">
    <citation type="journal article" date="2024" name="Plant">
        <title>Genomic evolution and insights into agronomic trait innovations of Sesamum species.</title>
        <authorList>
            <person name="Miao H."/>
            <person name="Wang L."/>
            <person name="Qu L."/>
            <person name="Liu H."/>
            <person name="Sun Y."/>
            <person name="Le M."/>
            <person name="Wang Q."/>
            <person name="Wei S."/>
            <person name="Zheng Y."/>
            <person name="Lin W."/>
            <person name="Duan Y."/>
            <person name="Cao H."/>
            <person name="Xiong S."/>
            <person name="Wang X."/>
            <person name="Wei L."/>
            <person name="Li C."/>
            <person name="Ma Q."/>
            <person name="Ju M."/>
            <person name="Zhao R."/>
            <person name="Li G."/>
            <person name="Mu C."/>
            <person name="Tian Q."/>
            <person name="Mei H."/>
            <person name="Zhang T."/>
            <person name="Gao T."/>
            <person name="Zhang H."/>
        </authorList>
    </citation>
    <scope>NUCLEOTIDE SEQUENCE</scope>
    <source>
        <strain evidence="1">G01</strain>
    </source>
</reference>